<dbReference type="GO" id="GO:0004252">
    <property type="term" value="F:serine-type endopeptidase activity"/>
    <property type="evidence" value="ECO:0007669"/>
    <property type="project" value="UniProtKB-UniRule"/>
</dbReference>
<dbReference type="Proteomes" id="UP000598997">
    <property type="component" value="Unassembled WGS sequence"/>
</dbReference>
<protein>
    <recommendedName>
        <fullName evidence="7">Peptidase S8/S53 domain-containing protein</fullName>
    </recommendedName>
</protein>
<feature type="active site" description="Charge relay system" evidence="5">
    <location>
        <position position="565"/>
    </location>
</feature>
<feature type="chain" id="PRO_5036697572" description="Peptidase S8/S53 domain-containing protein" evidence="6">
    <location>
        <begin position="25"/>
        <end position="622"/>
    </location>
</feature>
<dbReference type="InterPro" id="IPR036852">
    <property type="entry name" value="Peptidase_S8/S53_dom_sf"/>
</dbReference>
<evidence type="ECO:0000313" key="8">
    <source>
        <dbReference type="EMBL" id="GGD52621.1"/>
    </source>
</evidence>
<dbReference type="GO" id="GO:0005615">
    <property type="term" value="C:extracellular space"/>
    <property type="evidence" value="ECO:0007669"/>
    <property type="project" value="TreeGrafter"/>
</dbReference>
<sequence>MLKSRILAATLLACLSLVALPAVAQDKAADGRIIVKTQDDLPRFTYQIDMKPSELLATDDATFNAFASRVEADIDDMLAKYLIEDKATMRSVLDLKGKIALLKGNDSTAMKTIGQERALEEKPDAKLTNGLRDEAMIHATEQAHASSGEVYELAYASYLESAVSQLPWDVVGTNLKSLKRSALIAGTGRLIGTAQADFDPTYEANEGSISQNIGASLIYMRYSIDRWVPVADETAQVLSKHIAANDVRKPDIWEAREVTLAESDDLPPVVVAIWDSGVDLDLFPGRVHTGATPTDTTGESGIAFDLQSMPELGDLQPLTDAQQARYPAMQDDMKGLSDLQNSIDSPEADAVAARIANLKPEETEDYLETLRLFGNYSHGTHVAGIAARGNPAIRLVYGRMTFSWETMPPKPTVELAERSAAAMQAYVDWFKKNNVRVVNMSWGGSPAGYEPALEKHGMGKDAQERKAMARRLFEIGRDALFAAIKGAPDILFVTAAGNSDSSNSFDESMPSSFVLPNMLTVGAVDQAGDETGFTSYGENVVVHANGFEVPSYVPGGRTLAKSGTSMASPNVANLAAKLIALDPSLTPVEVKKIIVETATPTDDGRRNNINPKAAVAMLESES</sequence>
<organism evidence="8 9">
    <name type="scientific">Croceicoccus pelagius</name>
    <dbReference type="NCBI Taxonomy" id="1703341"/>
    <lineage>
        <taxon>Bacteria</taxon>
        <taxon>Pseudomonadati</taxon>
        <taxon>Pseudomonadota</taxon>
        <taxon>Alphaproteobacteria</taxon>
        <taxon>Sphingomonadales</taxon>
        <taxon>Erythrobacteraceae</taxon>
        <taxon>Croceicoccus</taxon>
    </lineage>
</organism>
<reference evidence="8 9" key="1">
    <citation type="journal article" date="2014" name="Int. J. Syst. Evol. Microbiol.">
        <title>Complete genome sequence of Corynebacterium casei LMG S-19264T (=DSM 44701T), isolated from a smear-ripened cheese.</title>
        <authorList>
            <consortium name="US DOE Joint Genome Institute (JGI-PGF)"/>
            <person name="Walter F."/>
            <person name="Albersmeier A."/>
            <person name="Kalinowski J."/>
            <person name="Ruckert C."/>
        </authorList>
    </citation>
    <scope>NUCLEOTIDE SEQUENCE [LARGE SCALE GENOMIC DNA]</scope>
    <source>
        <strain evidence="8 9">CGMCC 1.15358</strain>
    </source>
</reference>
<dbReference type="Pfam" id="PF00082">
    <property type="entry name" value="Peptidase_S8"/>
    <property type="match status" value="1"/>
</dbReference>
<dbReference type="InterPro" id="IPR000209">
    <property type="entry name" value="Peptidase_S8/S53_dom"/>
</dbReference>
<feature type="domain" description="Peptidase S8/S53" evidence="7">
    <location>
        <begin position="269"/>
        <end position="606"/>
    </location>
</feature>
<gene>
    <name evidence="8" type="ORF">GCM10010989_28440</name>
</gene>
<evidence type="ECO:0000256" key="1">
    <source>
        <dbReference type="ARBA" id="ARBA00011073"/>
    </source>
</evidence>
<dbReference type="PRINTS" id="PR00723">
    <property type="entry name" value="SUBTILISIN"/>
</dbReference>
<keyword evidence="9" id="KW-1185">Reference proteome</keyword>
<evidence type="ECO:0000256" key="2">
    <source>
        <dbReference type="ARBA" id="ARBA00022670"/>
    </source>
</evidence>
<dbReference type="EMBL" id="BMIO01000011">
    <property type="protein sequence ID" value="GGD52621.1"/>
    <property type="molecule type" value="Genomic_DNA"/>
</dbReference>
<evidence type="ECO:0000256" key="6">
    <source>
        <dbReference type="SAM" id="SignalP"/>
    </source>
</evidence>
<dbReference type="SUPFAM" id="SSF52743">
    <property type="entry name" value="Subtilisin-like"/>
    <property type="match status" value="1"/>
</dbReference>
<dbReference type="RefSeq" id="WP_066761320.1">
    <property type="nucleotide sequence ID" value="NZ_BMIO01000011.1"/>
</dbReference>
<feature type="active site" description="Charge relay system" evidence="5">
    <location>
        <position position="275"/>
    </location>
</feature>
<feature type="active site" description="Charge relay system" evidence="5">
    <location>
        <position position="378"/>
    </location>
</feature>
<keyword evidence="3 5" id="KW-0378">Hydrolase</keyword>
<evidence type="ECO:0000256" key="5">
    <source>
        <dbReference type="PROSITE-ProRule" id="PRU01240"/>
    </source>
</evidence>
<evidence type="ECO:0000313" key="9">
    <source>
        <dbReference type="Proteomes" id="UP000598997"/>
    </source>
</evidence>
<comment type="similarity">
    <text evidence="1 5">Belongs to the peptidase S8 family.</text>
</comment>
<evidence type="ECO:0000259" key="7">
    <source>
        <dbReference type="Pfam" id="PF00082"/>
    </source>
</evidence>
<dbReference type="PANTHER" id="PTHR43806">
    <property type="entry name" value="PEPTIDASE S8"/>
    <property type="match status" value="1"/>
</dbReference>
<dbReference type="PROSITE" id="PS51892">
    <property type="entry name" value="SUBTILASE"/>
    <property type="match status" value="1"/>
</dbReference>
<comment type="caution">
    <text evidence="8">The sequence shown here is derived from an EMBL/GenBank/DDBJ whole genome shotgun (WGS) entry which is preliminary data.</text>
</comment>
<dbReference type="AlphaFoldDB" id="A0A916YP56"/>
<dbReference type="GO" id="GO:0006508">
    <property type="term" value="P:proteolysis"/>
    <property type="evidence" value="ECO:0007669"/>
    <property type="project" value="UniProtKB-KW"/>
</dbReference>
<name>A0A916YP56_9SPHN</name>
<accession>A0A916YP56</accession>
<dbReference type="PANTHER" id="PTHR43806:SF11">
    <property type="entry name" value="CEREVISIN-RELATED"/>
    <property type="match status" value="1"/>
</dbReference>
<keyword evidence="4 5" id="KW-0720">Serine protease</keyword>
<evidence type="ECO:0000256" key="4">
    <source>
        <dbReference type="ARBA" id="ARBA00022825"/>
    </source>
</evidence>
<dbReference type="InterPro" id="IPR050131">
    <property type="entry name" value="Peptidase_S8_subtilisin-like"/>
</dbReference>
<dbReference type="Gene3D" id="3.40.50.200">
    <property type="entry name" value="Peptidase S8/S53 domain"/>
    <property type="match status" value="1"/>
</dbReference>
<keyword evidence="6" id="KW-0732">Signal</keyword>
<feature type="signal peptide" evidence="6">
    <location>
        <begin position="1"/>
        <end position="24"/>
    </location>
</feature>
<proteinExistence type="inferred from homology"/>
<dbReference type="InterPro" id="IPR015500">
    <property type="entry name" value="Peptidase_S8_subtilisin-rel"/>
</dbReference>
<dbReference type="OrthoDB" id="9790784at2"/>
<evidence type="ECO:0000256" key="3">
    <source>
        <dbReference type="ARBA" id="ARBA00022801"/>
    </source>
</evidence>
<keyword evidence="2 5" id="KW-0645">Protease</keyword>